<feature type="chain" id="PRO_5047342997" evidence="1">
    <location>
        <begin position="26"/>
        <end position="298"/>
    </location>
</feature>
<protein>
    <submittedName>
        <fullName evidence="3">DUF6089 family protein</fullName>
    </submittedName>
</protein>
<evidence type="ECO:0000259" key="2">
    <source>
        <dbReference type="Pfam" id="PF19573"/>
    </source>
</evidence>
<keyword evidence="4" id="KW-1185">Reference proteome</keyword>
<evidence type="ECO:0000256" key="1">
    <source>
        <dbReference type="SAM" id="SignalP"/>
    </source>
</evidence>
<dbReference type="Proteomes" id="UP001596161">
    <property type="component" value="Unassembled WGS sequence"/>
</dbReference>
<feature type="domain" description="DUF6089" evidence="2">
    <location>
        <begin position="34"/>
        <end position="158"/>
    </location>
</feature>
<feature type="signal peptide" evidence="1">
    <location>
        <begin position="1"/>
        <end position="25"/>
    </location>
</feature>
<dbReference type="RefSeq" id="WP_378016986.1">
    <property type="nucleotide sequence ID" value="NZ_JBHSKT010000004.1"/>
</dbReference>
<keyword evidence="1" id="KW-0732">Signal</keyword>
<organism evidence="3 4">
    <name type="scientific">Adhaeribacter terreus</name>
    <dbReference type="NCBI Taxonomy" id="529703"/>
    <lineage>
        <taxon>Bacteria</taxon>
        <taxon>Pseudomonadati</taxon>
        <taxon>Bacteroidota</taxon>
        <taxon>Cytophagia</taxon>
        <taxon>Cytophagales</taxon>
        <taxon>Hymenobacteraceae</taxon>
        <taxon>Adhaeribacter</taxon>
    </lineage>
</organism>
<sequence>MKNFCSIAVLGVLFFSLVASTDADAQRFTRKKTYSSVGVHLNAMNYFGDIVPEADFTSLRFKSTRPNIGVSYMRRFTPRISVRAALAWGRITGDDAKSASQNEAENYPRFVRNLRFRNDIKELSVVGTVDLFENRGTYLKRPDWSPYAFAGVAVFAHNPKAEDASGNFVALQPLGTEGQLATDRDGKNYPDQYSKVQIAIPFGAGVRYKLDRNWDLGFEIGWRKTFTDYLDDVSTNYVLSDADLPSPKAVEMANRSFDRSVHAPGFQRGDKTDKDWYIVTGFNLTYILPTNVRSPKFR</sequence>
<evidence type="ECO:0000313" key="3">
    <source>
        <dbReference type="EMBL" id="MFC5270620.1"/>
    </source>
</evidence>
<accession>A0ABW0EDD9</accession>
<proteinExistence type="predicted"/>
<dbReference type="SUPFAM" id="SSF56925">
    <property type="entry name" value="OMPA-like"/>
    <property type="match status" value="1"/>
</dbReference>
<dbReference type="Gene3D" id="2.40.160.20">
    <property type="match status" value="1"/>
</dbReference>
<comment type="caution">
    <text evidence="3">The sequence shown here is derived from an EMBL/GenBank/DDBJ whole genome shotgun (WGS) entry which is preliminary data.</text>
</comment>
<dbReference type="Pfam" id="PF19573">
    <property type="entry name" value="DUF6089"/>
    <property type="match status" value="1"/>
</dbReference>
<reference evidence="4" key="1">
    <citation type="journal article" date="2019" name="Int. J. Syst. Evol. Microbiol.">
        <title>The Global Catalogue of Microorganisms (GCM) 10K type strain sequencing project: providing services to taxonomists for standard genome sequencing and annotation.</title>
        <authorList>
            <consortium name="The Broad Institute Genomics Platform"/>
            <consortium name="The Broad Institute Genome Sequencing Center for Infectious Disease"/>
            <person name="Wu L."/>
            <person name="Ma J."/>
        </authorList>
    </citation>
    <scope>NUCLEOTIDE SEQUENCE [LARGE SCALE GENOMIC DNA]</scope>
    <source>
        <strain evidence="4">KACC 12602</strain>
    </source>
</reference>
<dbReference type="EMBL" id="JBHSKT010000004">
    <property type="protein sequence ID" value="MFC5270620.1"/>
    <property type="molecule type" value="Genomic_DNA"/>
</dbReference>
<gene>
    <name evidence="3" type="ORF">ACFPIB_08380</name>
</gene>
<name>A0ABW0EDD9_9BACT</name>
<evidence type="ECO:0000313" key="4">
    <source>
        <dbReference type="Proteomes" id="UP001596161"/>
    </source>
</evidence>
<dbReference type="InterPro" id="IPR045743">
    <property type="entry name" value="DUF6089"/>
</dbReference>
<dbReference type="InterPro" id="IPR011250">
    <property type="entry name" value="OMP/PagP_B-barrel"/>
</dbReference>